<dbReference type="Proteomes" id="UP001600165">
    <property type="component" value="Unassembled WGS sequence"/>
</dbReference>
<dbReference type="RefSeq" id="WP_377961977.1">
    <property type="nucleotide sequence ID" value="NZ_JBHZOL010000023.1"/>
</dbReference>
<organism evidence="3 4">
    <name type="scientific">Almyronema epifaneia S1</name>
    <dbReference type="NCBI Taxonomy" id="2991925"/>
    <lineage>
        <taxon>Bacteria</taxon>
        <taxon>Bacillati</taxon>
        <taxon>Cyanobacteriota</taxon>
        <taxon>Cyanophyceae</taxon>
        <taxon>Nodosilineales</taxon>
        <taxon>Nodosilineaceae</taxon>
        <taxon>Almyronema</taxon>
        <taxon>Almyronema epifaneia</taxon>
    </lineage>
</organism>
<keyword evidence="2" id="KW-0812">Transmembrane</keyword>
<feature type="region of interest" description="Disordered" evidence="1">
    <location>
        <begin position="231"/>
        <end position="279"/>
    </location>
</feature>
<accession>A0ABW6IC39</accession>
<proteinExistence type="predicted"/>
<feature type="region of interest" description="Disordered" evidence="1">
    <location>
        <begin position="156"/>
        <end position="218"/>
    </location>
</feature>
<feature type="transmembrane region" description="Helical" evidence="2">
    <location>
        <begin position="6"/>
        <end position="23"/>
    </location>
</feature>
<keyword evidence="2" id="KW-1133">Transmembrane helix</keyword>
<comment type="caution">
    <text evidence="3">The sequence shown here is derived from an EMBL/GenBank/DDBJ whole genome shotgun (WGS) entry which is preliminary data.</text>
</comment>
<keyword evidence="2" id="KW-0472">Membrane</keyword>
<keyword evidence="4" id="KW-1185">Reference proteome</keyword>
<evidence type="ECO:0000256" key="2">
    <source>
        <dbReference type="SAM" id="Phobius"/>
    </source>
</evidence>
<dbReference type="EMBL" id="JBHZOL010000023">
    <property type="protein sequence ID" value="MFE4105432.1"/>
    <property type="molecule type" value="Genomic_DNA"/>
</dbReference>
<feature type="transmembrane region" description="Helical" evidence="2">
    <location>
        <begin position="32"/>
        <end position="49"/>
    </location>
</feature>
<sequence>MAHLLALIVGLGSFALYMAAFFYPEVHRKNDFLWSGVGMFYGLVLWFCAGRVSGALMLGQMASVSLIVWLGWQTLSLRRSRTPVELQTPVSASDVQQQTQQALSQLQRQIQQGSGLKGIGSRLSAIKATLQKGIAAATSVSSPFPRITKPRRTDYEYAAENPQSSPPPPPAPPNANPFLRPPTPPSAPPSSAAVATPPTPPSPSPRRPVPATPNAANKLTTLKDWLGELLTRKPKPKQTMIELPPRPPSIPRPPKSKSTAPPQKPQPPTADIIDAEIIE</sequence>
<reference evidence="3 4" key="1">
    <citation type="submission" date="2024-10" db="EMBL/GenBank/DDBJ databases">
        <authorList>
            <person name="Ratan Roy A."/>
            <person name="Morales Sandoval P.H."/>
            <person name="De Los Santos Villalobos S."/>
            <person name="Chakraborty S."/>
            <person name="Mukherjee J."/>
        </authorList>
    </citation>
    <scope>NUCLEOTIDE SEQUENCE [LARGE SCALE GENOMIC DNA]</scope>
    <source>
        <strain evidence="3 4">S1</strain>
    </source>
</reference>
<dbReference type="InterPro" id="IPR010004">
    <property type="entry name" value="Uncharacterised_Ycf66"/>
</dbReference>
<evidence type="ECO:0000313" key="3">
    <source>
        <dbReference type="EMBL" id="MFE4105432.1"/>
    </source>
</evidence>
<name>A0ABW6IC39_9CYAN</name>
<gene>
    <name evidence="3" type="ORF">ACFVKH_04015</name>
</gene>
<feature type="compositionally biased region" description="Pro residues" evidence="1">
    <location>
        <begin position="244"/>
        <end position="253"/>
    </location>
</feature>
<dbReference type="Pfam" id="PF07444">
    <property type="entry name" value="Ycf66_N"/>
    <property type="match status" value="1"/>
</dbReference>
<evidence type="ECO:0000313" key="4">
    <source>
        <dbReference type="Proteomes" id="UP001600165"/>
    </source>
</evidence>
<protein>
    <submittedName>
        <fullName evidence="3">Ycf66 family protein</fullName>
    </submittedName>
</protein>
<feature type="compositionally biased region" description="Pro residues" evidence="1">
    <location>
        <begin position="197"/>
        <end position="211"/>
    </location>
</feature>
<evidence type="ECO:0000256" key="1">
    <source>
        <dbReference type="SAM" id="MobiDB-lite"/>
    </source>
</evidence>
<feature type="compositionally biased region" description="Pro residues" evidence="1">
    <location>
        <begin position="164"/>
        <end position="188"/>
    </location>
</feature>